<dbReference type="EMBL" id="JRQD01000001">
    <property type="protein sequence ID" value="KGM07856.1"/>
    <property type="molecule type" value="Genomic_DNA"/>
</dbReference>
<protein>
    <submittedName>
        <fullName evidence="6">Putative Co/Zn/Cd efflux system membrane fusion protein</fullName>
    </submittedName>
</protein>
<accession>A0A0A0BIS1</accession>
<evidence type="ECO:0000313" key="7">
    <source>
        <dbReference type="Proteomes" id="UP000029999"/>
    </source>
</evidence>
<evidence type="ECO:0000313" key="6">
    <source>
        <dbReference type="EMBL" id="KGM07856.1"/>
    </source>
</evidence>
<feature type="domain" description="CusB-like beta-barrel" evidence="3">
    <location>
        <begin position="200"/>
        <end position="270"/>
    </location>
</feature>
<dbReference type="InterPro" id="IPR006143">
    <property type="entry name" value="RND_pump_MFP"/>
</dbReference>
<dbReference type="GO" id="GO:0015562">
    <property type="term" value="F:efflux transmembrane transporter activity"/>
    <property type="evidence" value="ECO:0007669"/>
    <property type="project" value="TreeGrafter"/>
</dbReference>
<dbReference type="PANTHER" id="PTHR30469">
    <property type="entry name" value="MULTIDRUG RESISTANCE PROTEIN MDTA"/>
    <property type="match status" value="1"/>
</dbReference>
<feature type="coiled-coil region" evidence="2">
    <location>
        <begin position="96"/>
        <end position="123"/>
    </location>
</feature>
<evidence type="ECO:0000256" key="1">
    <source>
        <dbReference type="ARBA" id="ARBA00009477"/>
    </source>
</evidence>
<dbReference type="Gene3D" id="2.40.420.20">
    <property type="match status" value="1"/>
</dbReference>
<evidence type="ECO:0000259" key="4">
    <source>
        <dbReference type="Pfam" id="PF25973"/>
    </source>
</evidence>
<dbReference type="Gene3D" id="2.40.30.170">
    <property type="match status" value="1"/>
</dbReference>
<dbReference type="NCBIfam" id="TIGR01730">
    <property type="entry name" value="RND_mfp"/>
    <property type="match status" value="1"/>
</dbReference>
<organism evidence="6 7">
    <name type="scientific">Methylophaga thiooxydans</name>
    <dbReference type="NCBI Taxonomy" id="392484"/>
    <lineage>
        <taxon>Bacteria</taxon>
        <taxon>Pseudomonadati</taxon>
        <taxon>Pseudomonadota</taxon>
        <taxon>Gammaproteobacteria</taxon>
        <taxon>Thiotrichales</taxon>
        <taxon>Piscirickettsiaceae</taxon>
        <taxon>Methylophaga</taxon>
    </lineage>
</organism>
<comment type="similarity">
    <text evidence="1">Belongs to the membrane fusion protein (MFP) (TC 8.A.1) family.</text>
</comment>
<dbReference type="Pfam" id="PF25973">
    <property type="entry name" value="BSH_CzcB"/>
    <property type="match status" value="1"/>
</dbReference>
<dbReference type="PANTHER" id="PTHR30469:SF15">
    <property type="entry name" value="HLYD FAMILY OF SECRETION PROTEINS"/>
    <property type="match status" value="1"/>
</dbReference>
<dbReference type="GO" id="GO:1990281">
    <property type="term" value="C:efflux pump complex"/>
    <property type="evidence" value="ECO:0007669"/>
    <property type="project" value="TreeGrafter"/>
</dbReference>
<reference evidence="6 7" key="1">
    <citation type="submission" date="2014-09" db="EMBL/GenBank/DDBJ databases">
        <authorList>
            <person name="Grob C."/>
            <person name="Taubert M."/>
            <person name="Howat A.M."/>
            <person name="Burns O.J."/>
            <person name="Dixon J.L."/>
            <person name="Chen Y."/>
            <person name="Murrell J.C."/>
        </authorList>
    </citation>
    <scope>NUCLEOTIDE SEQUENCE [LARGE SCALE GENOMIC DNA]</scope>
    <source>
        <strain evidence="6">L4</strain>
    </source>
</reference>
<dbReference type="RefSeq" id="WP_036311191.1">
    <property type="nucleotide sequence ID" value="NZ_JRQD01000001.1"/>
</dbReference>
<keyword evidence="2" id="KW-0175">Coiled coil</keyword>
<dbReference type="InterPro" id="IPR058792">
    <property type="entry name" value="Beta-barrel_RND_2"/>
</dbReference>
<evidence type="ECO:0000259" key="5">
    <source>
        <dbReference type="Pfam" id="PF25989"/>
    </source>
</evidence>
<dbReference type="STRING" id="392484.LP43_0273"/>
<evidence type="ECO:0000259" key="3">
    <source>
        <dbReference type="Pfam" id="PF25954"/>
    </source>
</evidence>
<dbReference type="SUPFAM" id="SSF111369">
    <property type="entry name" value="HlyD-like secretion proteins"/>
    <property type="match status" value="1"/>
</dbReference>
<dbReference type="Pfam" id="PF25989">
    <property type="entry name" value="YknX_C"/>
    <property type="match status" value="1"/>
</dbReference>
<evidence type="ECO:0000256" key="2">
    <source>
        <dbReference type="SAM" id="Coils"/>
    </source>
</evidence>
<dbReference type="AlphaFoldDB" id="A0A0A0BIS1"/>
<dbReference type="Pfam" id="PF25954">
    <property type="entry name" value="Beta-barrel_RND_2"/>
    <property type="match status" value="1"/>
</dbReference>
<dbReference type="InterPro" id="IPR058647">
    <property type="entry name" value="BSH_CzcB-like"/>
</dbReference>
<sequence>MAHLSRPWAFIVISLFSLAVYADDLTPVSTTLPKQSSIAQTLSLSGSLTAEKRALLSPRVDGLVAEVLVDAGSEVKKGQVLLKLDPAISRQQYAQSQAATAEAKAARDEAARLVKEAERLRKQNYISESEMANRLSNLALSEATLVAMQAAQRSSLEQLRRHELPAPFSGVISAKMTEAGEWINRGTAVLELVATDLVRLDVKVPQERFSDIDKNSPVEVLPDVYPGQRLPAKINAIVPVSDPQARAFLVRVVVDATDISLLPGTSATAVIGLKGKAGQKLIVPRDALLLHPDGGYSLFIVDNGVAKRRQVSIGQQSQDGVSITSGLQLNEHVVIRGNEVLREDQAVTIVNE</sequence>
<dbReference type="InterPro" id="IPR058637">
    <property type="entry name" value="YknX-like_C"/>
</dbReference>
<proteinExistence type="inferred from homology"/>
<dbReference type="Gene3D" id="2.40.50.100">
    <property type="match status" value="1"/>
</dbReference>
<name>A0A0A0BIS1_9GAMM</name>
<comment type="caution">
    <text evidence="6">The sequence shown here is derived from an EMBL/GenBank/DDBJ whole genome shotgun (WGS) entry which is preliminary data.</text>
</comment>
<feature type="domain" description="YknX-like C-terminal permuted SH3-like" evidence="5">
    <location>
        <begin position="282"/>
        <end position="348"/>
    </location>
</feature>
<feature type="domain" description="CzcB-like barrel-sandwich hybrid" evidence="4">
    <location>
        <begin position="55"/>
        <end position="191"/>
    </location>
</feature>
<dbReference type="Gene3D" id="1.10.287.470">
    <property type="entry name" value="Helix hairpin bin"/>
    <property type="match status" value="1"/>
</dbReference>
<gene>
    <name evidence="6" type="ORF">LP43_0273</name>
</gene>
<dbReference type="Proteomes" id="UP000029999">
    <property type="component" value="Unassembled WGS sequence"/>
</dbReference>